<organism evidence="6 7">
    <name type="scientific">Stichopus japonicus</name>
    <name type="common">Sea cucumber</name>
    <dbReference type="NCBI Taxonomy" id="307972"/>
    <lineage>
        <taxon>Eukaryota</taxon>
        <taxon>Metazoa</taxon>
        <taxon>Echinodermata</taxon>
        <taxon>Eleutherozoa</taxon>
        <taxon>Echinozoa</taxon>
        <taxon>Holothuroidea</taxon>
        <taxon>Aspidochirotacea</taxon>
        <taxon>Aspidochirotida</taxon>
        <taxon>Stichopodidae</taxon>
        <taxon>Apostichopus</taxon>
    </lineage>
</organism>
<evidence type="ECO:0000313" key="7">
    <source>
        <dbReference type="Proteomes" id="UP000230750"/>
    </source>
</evidence>
<gene>
    <name evidence="6" type="ORF">BSL78_24058</name>
</gene>
<keyword evidence="4 5" id="KW-0472">Membrane</keyword>
<evidence type="ECO:0000313" key="6">
    <source>
        <dbReference type="EMBL" id="PIK39112.1"/>
    </source>
</evidence>
<feature type="transmembrane region" description="Helical" evidence="5">
    <location>
        <begin position="293"/>
        <end position="318"/>
    </location>
</feature>
<name>A0A2G8JTM4_STIJA</name>
<evidence type="ECO:0000256" key="5">
    <source>
        <dbReference type="SAM" id="Phobius"/>
    </source>
</evidence>
<dbReference type="STRING" id="307972.A0A2G8JTM4"/>
<comment type="caution">
    <text evidence="6">The sequence shown here is derived from an EMBL/GenBank/DDBJ whole genome shotgun (WGS) entry which is preliminary data.</text>
</comment>
<evidence type="ECO:0000256" key="3">
    <source>
        <dbReference type="ARBA" id="ARBA00022989"/>
    </source>
</evidence>
<dbReference type="OrthoDB" id="2544694at2759"/>
<feature type="transmembrane region" description="Helical" evidence="5">
    <location>
        <begin position="356"/>
        <end position="376"/>
    </location>
</feature>
<keyword evidence="3 5" id="KW-1133">Transmembrane helix</keyword>
<evidence type="ECO:0000256" key="4">
    <source>
        <dbReference type="ARBA" id="ARBA00023136"/>
    </source>
</evidence>
<dbReference type="PANTHER" id="PTHR24064">
    <property type="entry name" value="SOLUTE CARRIER FAMILY 22 MEMBER"/>
    <property type="match status" value="1"/>
</dbReference>
<feature type="transmembrane region" description="Helical" evidence="5">
    <location>
        <begin position="330"/>
        <end position="350"/>
    </location>
</feature>
<protein>
    <submittedName>
        <fullName evidence="6">Putative solute carrier family 22 member 4 isoform X4</fullName>
    </submittedName>
</protein>
<dbReference type="Gene3D" id="1.20.1250.20">
    <property type="entry name" value="MFS general substrate transporter like domains"/>
    <property type="match status" value="1"/>
</dbReference>
<feature type="transmembrane region" description="Helical" evidence="5">
    <location>
        <begin position="174"/>
        <end position="192"/>
    </location>
</feature>
<feature type="transmembrane region" description="Helical" evidence="5">
    <location>
        <begin position="234"/>
        <end position="255"/>
    </location>
</feature>
<dbReference type="GO" id="GO:0016020">
    <property type="term" value="C:membrane"/>
    <property type="evidence" value="ECO:0007669"/>
    <property type="project" value="UniProtKB-SubCell"/>
</dbReference>
<keyword evidence="2 5" id="KW-0812">Transmembrane</keyword>
<proteinExistence type="predicted"/>
<evidence type="ECO:0000256" key="1">
    <source>
        <dbReference type="ARBA" id="ARBA00004141"/>
    </source>
</evidence>
<feature type="transmembrane region" description="Helical" evidence="5">
    <location>
        <begin position="199"/>
        <end position="222"/>
    </location>
</feature>
<comment type="subcellular location">
    <subcellularLocation>
        <location evidence="1">Membrane</location>
        <topology evidence="1">Multi-pass membrane protein</topology>
    </subcellularLocation>
</comment>
<dbReference type="InterPro" id="IPR036259">
    <property type="entry name" value="MFS_trans_sf"/>
</dbReference>
<accession>A0A2G8JTM4</accession>
<reference evidence="6 7" key="1">
    <citation type="journal article" date="2017" name="PLoS Biol.">
        <title>The sea cucumber genome provides insights into morphological evolution and visceral regeneration.</title>
        <authorList>
            <person name="Zhang X."/>
            <person name="Sun L."/>
            <person name="Yuan J."/>
            <person name="Sun Y."/>
            <person name="Gao Y."/>
            <person name="Zhang L."/>
            <person name="Li S."/>
            <person name="Dai H."/>
            <person name="Hamel J.F."/>
            <person name="Liu C."/>
            <person name="Yu Y."/>
            <person name="Liu S."/>
            <person name="Lin W."/>
            <person name="Guo K."/>
            <person name="Jin S."/>
            <person name="Xu P."/>
            <person name="Storey K.B."/>
            <person name="Huan P."/>
            <person name="Zhang T."/>
            <person name="Zhou Y."/>
            <person name="Zhang J."/>
            <person name="Lin C."/>
            <person name="Li X."/>
            <person name="Xing L."/>
            <person name="Huo D."/>
            <person name="Sun M."/>
            <person name="Wang L."/>
            <person name="Mercier A."/>
            <person name="Li F."/>
            <person name="Yang H."/>
            <person name="Xiang J."/>
        </authorList>
    </citation>
    <scope>NUCLEOTIDE SEQUENCE [LARGE SCALE GENOMIC DNA]</scope>
    <source>
        <strain evidence="6">Shaxun</strain>
        <tissue evidence="6">Muscle</tissue>
    </source>
</reference>
<dbReference type="AlphaFoldDB" id="A0A2G8JTM4"/>
<feature type="transmembrane region" description="Helical" evidence="5">
    <location>
        <begin position="262"/>
        <end position="281"/>
    </location>
</feature>
<dbReference type="SUPFAM" id="SSF103473">
    <property type="entry name" value="MFS general substrate transporter"/>
    <property type="match status" value="1"/>
</dbReference>
<keyword evidence="7" id="KW-1185">Reference proteome</keyword>
<sequence>MSSPSIDNILTELNPFGRVQITYLLVSAYIQLFLPMTGQSINFLAATPDHHCKLRDGYLLNQSIPVVEKDGNELLYSQCEEYVNPASESNETEDCQNGWEYDDTFYGETIITEWNLVCGQNTAAEISSQSTNRRNVWGSVYIWPTVTVDARASCSAISEYMIPKYRNRAMTVPSIAWSVGLMLMALLGFLIRDWRFLQLAIVSVYSFMAVMKFSYTLVYYGFALSTGRLAGNPYLNFFYSALAEVPARILSPFFYKWGRRTYLMSFALTACGLGLTSLVFVPNETKNGTDLDGLQTAISLLGKFFITLVLGGVMLITVEMFPTTVRNSGNGFTISIGRIGGVTAPFMLYMDAFVPFFSSIAMAAMSLISALLVLTLPDTRITAQPQNVADLRLIMKSRKQQPEDGTITKL</sequence>
<dbReference type="Proteomes" id="UP000230750">
    <property type="component" value="Unassembled WGS sequence"/>
</dbReference>
<evidence type="ECO:0000256" key="2">
    <source>
        <dbReference type="ARBA" id="ARBA00022692"/>
    </source>
</evidence>
<dbReference type="EMBL" id="MRZV01001276">
    <property type="protein sequence ID" value="PIK39112.1"/>
    <property type="molecule type" value="Genomic_DNA"/>
</dbReference>